<protein>
    <recommendedName>
        <fullName evidence="9">RNA polymerase II transcription factor B subunit 2</fullName>
    </recommendedName>
</protein>
<accession>R0KU47</accession>
<evidence type="ECO:0000256" key="6">
    <source>
        <dbReference type="ARBA" id="ARBA00023163"/>
    </source>
</evidence>
<dbReference type="PANTHER" id="PTHR13152:SF0">
    <property type="entry name" value="GENERAL TRANSCRIPTION FACTOR IIH SUBUNIT 4"/>
    <property type="match status" value="1"/>
</dbReference>
<evidence type="ECO:0000256" key="2">
    <source>
        <dbReference type="ARBA" id="ARBA00004123"/>
    </source>
</evidence>
<comment type="function">
    <text evidence="9">Component of the general transcription and DNA repair factor IIH (TFIIH) core complex which is involved in general and transcription-coupled nucleotide excision repair (NER) of damaged DNA.</text>
</comment>
<dbReference type="Pfam" id="PF18307">
    <property type="entry name" value="Tfb2_C"/>
    <property type="match status" value="1"/>
</dbReference>
<evidence type="ECO:0000256" key="3">
    <source>
        <dbReference type="ARBA" id="ARBA00007132"/>
    </source>
</evidence>
<name>R0KU47_NOSB1</name>
<evidence type="ECO:0000256" key="4">
    <source>
        <dbReference type="ARBA" id="ARBA00022763"/>
    </source>
</evidence>
<dbReference type="InterPro" id="IPR004598">
    <property type="entry name" value="TFIIH_p52/Tfb2"/>
</dbReference>
<keyword evidence="12" id="KW-1185">Reference proteome</keyword>
<evidence type="ECO:0000256" key="8">
    <source>
        <dbReference type="ARBA" id="ARBA00023242"/>
    </source>
</evidence>
<dbReference type="Gene3D" id="3.30.70.2610">
    <property type="match status" value="1"/>
</dbReference>
<dbReference type="GO" id="GO:0003690">
    <property type="term" value="F:double-stranded DNA binding"/>
    <property type="evidence" value="ECO:0007669"/>
    <property type="project" value="TreeGrafter"/>
</dbReference>
<evidence type="ECO:0000313" key="12">
    <source>
        <dbReference type="Proteomes" id="UP000016927"/>
    </source>
</evidence>
<evidence type="ECO:0000256" key="9">
    <source>
        <dbReference type="RuleBase" id="RU364024"/>
    </source>
</evidence>
<reference evidence="11 12" key="1">
    <citation type="journal article" date="2013" name="BMC Genomics">
        <title>Comparative genomics of parasitic silkworm microsporidia reveal an association between genome expansion and host adaptation.</title>
        <authorList>
            <person name="Pan G."/>
            <person name="Xu J."/>
            <person name="Li T."/>
            <person name="Xia Q."/>
            <person name="Liu S.L."/>
            <person name="Zhang G."/>
            <person name="Li S."/>
            <person name="Li C."/>
            <person name="Liu H."/>
            <person name="Yang L."/>
            <person name="Liu T."/>
            <person name="Zhang X."/>
            <person name="Wu Z."/>
            <person name="Fan W."/>
            <person name="Dang X."/>
            <person name="Xiang H."/>
            <person name="Tao M."/>
            <person name="Li Y."/>
            <person name="Hu J."/>
            <person name="Li Z."/>
            <person name="Lin L."/>
            <person name="Luo J."/>
            <person name="Geng L."/>
            <person name="Wang L."/>
            <person name="Long M."/>
            <person name="Wan Y."/>
            <person name="He N."/>
            <person name="Zhang Z."/>
            <person name="Lu C."/>
            <person name="Keeling P.J."/>
            <person name="Wang J."/>
            <person name="Xiang Z."/>
            <person name="Zhou Z."/>
        </authorList>
    </citation>
    <scope>NUCLEOTIDE SEQUENCE [LARGE SCALE GENOMIC DNA]</scope>
    <source>
        <strain evidence="12">CQ1 / CVCC 102059</strain>
    </source>
</reference>
<keyword evidence="5 9" id="KW-0805">Transcription regulation</keyword>
<dbReference type="Proteomes" id="UP000016927">
    <property type="component" value="Unassembled WGS sequence"/>
</dbReference>
<dbReference type="STRING" id="578461.R0KU47"/>
<keyword evidence="4 9" id="KW-0227">DNA damage</keyword>
<dbReference type="GO" id="GO:0005675">
    <property type="term" value="C:transcription factor TFIIH holo complex"/>
    <property type="evidence" value="ECO:0007669"/>
    <property type="project" value="TreeGrafter"/>
</dbReference>
<dbReference type="HOGENOM" id="CLU_027280_4_0_1"/>
<evidence type="ECO:0000256" key="5">
    <source>
        <dbReference type="ARBA" id="ARBA00023015"/>
    </source>
</evidence>
<keyword evidence="7 9" id="KW-0234">DNA repair</keyword>
<comment type="similarity">
    <text evidence="3 9">Belongs to the TFB2 family.</text>
</comment>
<dbReference type="EMBL" id="KB908937">
    <property type="protein sequence ID" value="EOB14326.1"/>
    <property type="molecule type" value="Genomic_DNA"/>
</dbReference>
<dbReference type="AlphaFoldDB" id="R0KU47"/>
<dbReference type="GO" id="GO:0000439">
    <property type="term" value="C:transcription factor TFIIH core complex"/>
    <property type="evidence" value="ECO:0007669"/>
    <property type="project" value="InterPro"/>
</dbReference>
<dbReference type="OrthoDB" id="364513at2759"/>
<dbReference type="OMA" id="EESEMFI"/>
<organism evidence="11 12">
    <name type="scientific">Nosema bombycis (strain CQ1 / CVCC 102059)</name>
    <name type="common">Microsporidian parasite</name>
    <name type="synonym">Pebrine of silkworm</name>
    <dbReference type="NCBI Taxonomy" id="578461"/>
    <lineage>
        <taxon>Eukaryota</taxon>
        <taxon>Fungi</taxon>
        <taxon>Fungi incertae sedis</taxon>
        <taxon>Microsporidia</taxon>
        <taxon>Nosematidae</taxon>
        <taxon>Nosema</taxon>
    </lineage>
</organism>
<dbReference type="PANTHER" id="PTHR13152">
    <property type="entry name" value="TFIIH, POLYPEPTIDE 4"/>
    <property type="match status" value="1"/>
</dbReference>
<dbReference type="InterPro" id="IPR040662">
    <property type="entry name" value="Tfb2_C"/>
</dbReference>
<sequence length="417" mass="48374">MTNIQSLVDFIKKLKNEHRLKLYTSSLFCVSILKLIDKSTTSLIFDLLINAPTLKTLQNNKNVKESLKLLVNLGLVEKKGLNIFLNSVFKNSLLTGVCEINRDIFFEKSKLKNIQKITENNEILEILKFITTKQTDKKHFGVFEILLYGKLIDKTGDITNIGFEFLLKSRNEQIWSLIILGLLKFTLSVDDQIDTLISLLELSFKKPNVTYKILKPINMQFYTFLQSLGLLIITKESPDSNDLTFTLTFNDLFWDIFLSLKTNSSSFIMIETNFKLYAYTNSDYEISIIKLFSEIQLELPNLVKAMITEESVNNAFEKGVTSSQIIHFLTSSFYKGELPVTISNQIKIWEAKRNRIQTHFGFLYSNFLNLIDFQKVHKFCLEKNCIIDKDIEKRVLIIKPEFNEIVKKYVETILKQP</sequence>
<dbReference type="GO" id="GO:0001671">
    <property type="term" value="F:ATPase activator activity"/>
    <property type="evidence" value="ECO:0007669"/>
    <property type="project" value="InterPro"/>
</dbReference>
<proteinExistence type="inferred from homology"/>
<gene>
    <name evidence="11" type="primary">TF2H4</name>
    <name evidence="11" type="ORF">NBO_29g0009</name>
</gene>
<evidence type="ECO:0000259" key="10">
    <source>
        <dbReference type="Pfam" id="PF18307"/>
    </source>
</evidence>
<comment type="function">
    <text evidence="1">Component of the general transcription and DNA repair factor IIH (TFIIH) core complex, which is involved in general and transcription-coupled nucleotide excision repair (NER) of damaged DNA and, when complexed to TFIIK, in RNA transcription by RNA polymerase II. In NER, TFIIH acts by opening DNA around the lesion to allow the excision of the damaged oligonucleotide and its replacement by a new DNA fragment. In transcription, TFIIH has an essential role in transcription initiation. When the pre-initiation complex (PIC) has been established, TFIIH is required for promoter opening and promoter escape. Phosphorylation of the C-terminal tail (CTD) of the largest subunit of RNA polymerase II by the kinase module TFIIK controls the initiation of transcription.</text>
</comment>
<dbReference type="Pfam" id="PF03849">
    <property type="entry name" value="Tfb2"/>
    <property type="match status" value="1"/>
</dbReference>
<keyword evidence="6 9" id="KW-0804">Transcription</keyword>
<evidence type="ECO:0000313" key="11">
    <source>
        <dbReference type="EMBL" id="EOB14326.1"/>
    </source>
</evidence>
<dbReference type="VEuPathDB" id="MicrosporidiaDB:NBO_29g0009"/>
<feature type="domain" description="Transcription factor Tfb2 C-terminal" evidence="10">
    <location>
        <begin position="344"/>
        <end position="410"/>
    </location>
</feature>
<comment type="subcellular location">
    <subcellularLocation>
        <location evidence="2 9">Nucleus</location>
    </subcellularLocation>
</comment>
<dbReference type="GO" id="GO:0006289">
    <property type="term" value="P:nucleotide-excision repair"/>
    <property type="evidence" value="ECO:0007669"/>
    <property type="project" value="InterPro"/>
</dbReference>
<evidence type="ECO:0000256" key="7">
    <source>
        <dbReference type="ARBA" id="ARBA00023204"/>
    </source>
</evidence>
<evidence type="ECO:0000256" key="1">
    <source>
        <dbReference type="ARBA" id="ARBA00002817"/>
    </source>
</evidence>
<keyword evidence="8 9" id="KW-0539">Nucleus</keyword>